<organism evidence="2 3">
    <name type="scientific">Aspergillus heteromorphus CBS 117.55</name>
    <dbReference type="NCBI Taxonomy" id="1448321"/>
    <lineage>
        <taxon>Eukaryota</taxon>
        <taxon>Fungi</taxon>
        <taxon>Dikarya</taxon>
        <taxon>Ascomycota</taxon>
        <taxon>Pezizomycotina</taxon>
        <taxon>Eurotiomycetes</taxon>
        <taxon>Eurotiomycetidae</taxon>
        <taxon>Eurotiales</taxon>
        <taxon>Aspergillaceae</taxon>
        <taxon>Aspergillus</taxon>
        <taxon>Aspergillus subgen. Circumdati</taxon>
    </lineage>
</organism>
<dbReference type="Proteomes" id="UP000247233">
    <property type="component" value="Unassembled WGS sequence"/>
</dbReference>
<dbReference type="VEuPathDB" id="FungiDB:BO70DRAFT_396362"/>
<keyword evidence="3" id="KW-1185">Reference proteome</keyword>
<proteinExistence type="predicted"/>
<comment type="caution">
    <text evidence="2">The sequence shown here is derived from an EMBL/GenBank/DDBJ whole genome shotgun (WGS) entry which is preliminary data.</text>
</comment>
<reference evidence="2 3" key="1">
    <citation type="submission" date="2016-12" db="EMBL/GenBank/DDBJ databases">
        <title>The genomes of Aspergillus section Nigri reveals drivers in fungal speciation.</title>
        <authorList>
            <consortium name="DOE Joint Genome Institute"/>
            <person name="Vesth T.C."/>
            <person name="Nybo J."/>
            <person name="Theobald S."/>
            <person name="Brandl J."/>
            <person name="Frisvad J.C."/>
            <person name="Nielsen K.F."/>
            <person name="Lyhne E.K."/>
            <person name="Kogle M.E."/>
            <person name="Kuo A."/>
            <person name="Riley R."/>
            <person name="Clum A."/>
            <person name="Nolan M."/>
            <person name="Lipzen A."/>
            <person name="Salamov A."/>
            <person name="Henrissat B."/>
            <person name="Wiebenga A."/>
            <person name="De Vries R.P."/>
            <person name="Grigoriev I.V."/>
            <person name="Mortensen U.H."/>
            <person name="Andersen M.R."/>
            <person name="Baker S.E."/>
        </authorList>
    </citation>
    <scope>NUCLEOTIDE SEQUENCE [LARGE SCALE GENOMIC DNA]</scope>
    <source>
        <strain evidence="2 3">CBS 117.55</strain>
    </source>
</reference>
<dbReference type="EMBL" id="MSFL01000012">
    <property type="protein sequence ID" value="PWY82072.1"/>
    <property type="molecule type" value="Genomic_DNA"/>
</dbReference>
<dbReference type="AlphaFoldDB" id="A0A317W9U5"/>
<protein>
    <submittedName>
        <fullName evidence="2">Uncharacterized protein</fullName>
    </submittedName>
</protein>
<dbReference type="GeneID" id="37068846"/>
<evidence type="ECO:0000313" key="3">
    <source>
        <dbReference type="Proteomes" id="UP000247233"/>
    </source>
</evidence>
<evidence type="ECO:0000256" key="1">
    <source>
        <dbReference type="SAM" id="MobiDB-lite"/>
    </source>
</evidence>
<dbReference type="OrthoDB" id="423498at2759"/>
<gene>
    <name evidence="2" type="ORF">BO70DRAFT_396362</name>
</gene>
<dbReference type="RefSeq" id="XP_025399337.1">
    <property type="nucleotide sequence ID" value="XM_025546609.1"/>
</dbReference>
<name>A0A317W9U5_9EURO</name>
<accession>A0A317W9U5</accession>
<evidence type="ECO:0000313" key="2">
    <source>
        <dbReference type="EMBL" id="PWY82072.1"/>
    </source>
</evidence>
<feature type="region of interest" description="Disordered" evidence="1">
    <location>
        <begin position="1"/>
        <end position="20"/>
    </location>
</feature>
<sequence>MSSDSTGLSPMEAMSLSEHSINQKRGNPLDSFLEGPVLVSDLNCLFVTLWQ</sequence>